<protein>
    <recommendedName>
        <fullName evidence="3">Reverse transcriptase domain-containing protein</fullName>
    </recommendedName>
</protein>
<dbReference type="Proteomes" id="UP000002640">
    <property type="component" value="Unassembled WGS sequence"/>
</dbReference>
<gene>
    <name evidence="1" type="ORF">PHYSODRAFT_488058</name>
</gene>
<reference evidence="1 2" key="1">
    <citation type="journal article" date="2006" name="Science">
        <title>Phytophthora genome sequences uncover evolutionary origins and mechanisms of pathogenesis.</title>
        <authorList>
            <person name="Tyler B.M."/>
            <person name="Tripathy S."/>
            <person name="Zhang X."/>
            <person name="Dehal P."/>
            <person name="Jiang R.H."/>
            <person name="Aerts A."/>
            <person name="Arredondo F.D."/>
            <person name="Baxter L."/>
            <person name="Bensasson D."/>
            <person name="Beynon J.L."/>
            <person name="Chapman J."/>
            <person name="Damasceno C.M."/>
            <person name="Dorrance A.E."/>
            <person name="Dou D."/>
            <person name="Dickerman A.W."/>
            <person name="Dubchak I.L."/>
            <person name="Garbelotto M."/>
            <person name="Gijzen M."/>
            <person name="Gordon S.G."/>
            <person name="Govers F."/>
            <person name="Grunwald N.J."/>
            <person name="Huang W."/>
            <person name="Ivors K.L."/>
            <person name="Jones R.W."/>
            <person name="Kamoun S."/>
            <person name="Krampis K."/>
            <person name="Lamour K.H."/>
            <person name="Lee M.K."/>
            <person name="McDonald W.H."/>
            <person name="Medina M."/>
            <person name="Meijer H.J."/>
            <person name="Nordberg E.K."/>
            <person name="Maclean D.J."/>
            <person name="Ospina-Giraldo M.D."/>
            <person name="Morris P.F."/>
            <person name="Phuntumart V."/>
            <person name="Putnam N.H."/>
            <person name="Rash S."/>
            <person name="Rose J.K."/>
            <person name="Sakihama Y."/>
            <person name="Salamov A.A."/>
            <person name="Savidor A."/>
            <person name="Scheuring C.F."/>
            <person name="Smith B.M."/>
            <person name="Sobral B.W."/>
            <person name="Terry A."/>
            <person name="Torto-Alalibo T.A."/>
            <person name="Win J."/>
            <person name="Xu Z."/>
            <person name="Zhang H."/>
            <person name="Grigoriev I.V."/>
            <person name="Rokhsar D.S."/>
            <person name="Boore J.L."/>
        </authorList>
    </citation>
    <scope>NUCLEOTIDE SEQUENCE [LARGE SCALE GENOMIC DNA]</scope>
    <source>
        <strain evidence="1 2">P6497</strain>
    </source>
</reference>
<organism evidence="1 2">
    <name type="scientific">Phytophthora sojae (strain P6497)</name>
    <name type="common">Soybean stem and root rot agent</name>
    <name type="synonym">Phytophthora megasperma f. sp. glycines</name>
    <dbReference type="NCBI Taxonomy" id="1094619"/>
    <lineage>
        <taxon>Eukaryota</taxon>
        <taxon>Sar</taxon>
        <taxon>Stramenopiles</taxon>
        <taxon>Oomycota</taxon>
        <taxon>Peronosporomycetes</taxon>
        <taxon>Peronosporales</taxon>
        <taxon>Peronosporaceae</taxon>
        <taxon>Phytophthora</taxon>
    </lineage>
</organism>
<dbReference type="KEGG" id="psoj:PHYSODRAFT_488058"/>
<dbReference type="AlphaFoldDB" id="G4Z6K1"/>
<dbReference type="RefSeq" id="XP_009522288.1">
    <property type="nucleotide sequence ID" value="XM_009523993.1"/>
</dbReference>
<evidence type="ECO:0000313" key="1">
    <source>
        <dbReference type="EMBL" id="EGZ19571.1"/>
    </source>
</evidence>
<dbReference type="InParanoid" id="G4Z6K1"/>
<evidence type="ECO:0000313" key="2">
    <source>
        <dbReference type="Proteomes" id="UP000002640"/>
    </source>
</evidence>
<dbReference type="GeneID" id="20656230"/>
<keyword evidence="2" id="KW-1185">Reference proteome</keyword>
<proteinExistence type="predicted"/>
<accession>G4Z6K1</accession>
<evidence type="ECO:0008006" key="3">
    <source>
        <dbReference type="Google" id="ProtNLM"/>
    </source>
</evidence>
<dbReference type="EMBL" id="JH159153">
    <property type="protein sequence ID" value="EGZ19571.1"/>
    <property type="molecule type" value="Genomic_DNA"/>
</dbReference>
<name>G4Z6K1_PHYSP</name>
<sequence>MQIEIDCGLRKHVAPGYGGISQEMWIAAPPPIRAHERRIISLVLSTGLVPSILLRKQMVFLPKTAAVDTTLRLSAGLPPWRPITVQSSLASRLQLVIKRYADRRVENCKMQHGFQHTRTVQDASLLTGLLVERAHELKRACFWYPRTV</sequence>